<evidence type="ECO:0000313" key="5">
    <source>
        <dbReference type="Proteomes" id="UP000011185"/>
    </source>
</evidence>
<comment type="similarity">
    <text evidence="1">Belongs to the V-ATPase E subunit family.</text>
</comment>
<dbReference type="GO" id="GO:0033178">
    <property type="term" value="C:proton-transporting two-sector ATPase complex, catalytic domain"/>
    <property type="evidence" value="ECO:0007669"/>
    <property type="project" value="InterPro"/>
</dbReference>
<dbReference type="Proteomes" id="UP000011185">
    <property type="component" value="Unassembled WGS sequence"/>
</dbReference>
<reference evidence="4 5" key="1">
    <citation type="journal article" date="2012" name="PLoS Pathog.">
        <title>The genome of the obligate intracellular parasite Trachipleistophora hominis: new insights into microsporidian genome dynamics and reductive evolution.</title>
        <authorList>
            <person name="Heinz E."/>
            <person name="Williams T.A."/>
            <person name="Nakjang S."/>
            <person name="Noel C.J."/>
            <person name="Swan D.C."/>
            <person name="Goldberg A.V."/>
            <person name="Harris S.R."/>
            <person name="Weinmaier T."/>
            <person name="Markert S."/>
            <person name="Becher D."/>
            <person name="Bernhardt J."/>
            <person name="Dagan T."/>
            <person name="Hacker C."/>
            <person name="Lucocq J.M."/>
            <person name="Schweder T."/>
            <person name="Rattei T."/>
            <person name="Hall N."/>
            <person name="Hirt R.P."/>
            <person name="Embley T.M."/>
        </authorList>
    </citation>
    <scope>NUCLEOTIDE SEQUENCE [LARGE SCALE GENOMIC DNA]</scope>
</reference>
<dbReference type="HOGENOM" id="CLU_2365432_0_0_1"/>
<accession>L7JW00</accession>
<evidence type="ECO:0000313" key="4">
    <source>
        <dbReference type="EMBL" id="ELQ75196.1"/>
    </source>
</evidence>
<dbReference type="OrthoDB" id="10263003at2759"/>
<dbReference type="InParanoid" id="L7JW00"/>
<dbReference type="InterPro" id="IPR002842">
    <property type="entry name" value="ATPase_V1_Esu"/>
</dbReference>
<dbReference type="Pfam" id="PF01991">
    <property type="entry name" value="vATP-synt_E"/>
    <property type="match status" value="1"/>
</dbReference>
<keyword evidence="5" id="KW-1185">Reference proteome</keyword>
<evidence type="ECO:0000256" key="3">
    <source>
        <dbReference type="ARBA" id="ARBA00023065"/>
    </source>
</evidence>
<sequence>VKKRLMGVHLNQQLINQTMEVVRDEKDVVVYVLARDRNRVNVRGEIRELESDRLGGIIVMSKDGTVLVDNSYLTRLEKVRIQHMPTVSKELFRSRK</sequence>
<dbReference type="SUPFAM" id="SSF160527">
    <property type="entry name" value="V-type ATPase subunit E-like"/>
    <property type="match status" value="1"/>
</dbReference>
<proteinExistence type="inferred from homology"/>
<dbReference type="GO" id="GO:0046961">
    <property type="term" value="F:proton-transporting ATPase activity, rotational mechanism"/>
    <property type="evidence" value="ECO:0007669"/>
    <property type="project" value="InterPro"/>
</dbReference>
<dbReference type="EMBL" id="JH993981">
    <property type="protein sequence ID" value="ELQ75196.1"/>
    <property type="molecule type" value="Genomic_DNA"/>
</dbReference>
<keyword evidence="3" id="KW-0406">Ion transport</keyword>
<keyword evidence="2" id="KW-0813">Transport</keyword>
<dbReference type="STRING" id="72359.L7JW00"/>
<protein>
    <submittedName>
        <fullName evidence="4">Vacuolar H+-ATPase V1 sector, subunit E</fullName>
    </submittedName>
</protein>
<feature type="non-terminal residue" evidence="4">
    <location>
        <position position="1"/>
    </location>
</feature>
<evidence type="ECO:0000256" key="2">
    <source>
        <dbReference type="ARBA" id="ARBA00022448"/>
    </source>
</evidence>
<name>L7JW00_TRAHO</name>
<dbReference type="VEuPathDB" id="MicrosporidiaDB:THOM_1819"/>
<gene>
    <name evidence="4" type="ORF">THOM_1819</name>
</gene>
<dbReference type="Gene3D" id="3.30.2320.30">
    <property type="entry name" value="ATP synthase, E subunit, C-terminal"/>
    <property type="match status" value="1"/>
</dbReference>
<dbReference type="InterPro" id="IPR038495">
    <property type="entry name" value="ATPase_E_C"/>
</dbReference>
<dbReference type="AlphaFoldDB" id="L7JW00"/>
<organism evidence="4 5">
    <name type="scientific">Trachipleistophora hominis</name>
    <name type="common">Microsporidian parasite</name>
    <dbReference type="NCBI Taxonomy" id="72359"/>
    <lineage>
        <taxon>Eukaryota</taxon>
        <taxon>Fungi</taxon>
        <taxon>Fungi incertae sedis</taxon>
        <taxon>Microsporidia</taxon>
        <taxon>Pleistophoridae</taxon>
        <taxon>Trachipleistophora</taxon>
    </lineage>
</organism>
<evidence type="ECO:0000256" key="1">
    <source>
        <dbReference type="ARBA" id="ARBA00005901"/>
    </source>
</evidence>